<dbReference type="GO" id="GO:0006782">
    <property type="term" value="P:protoporphyrinogen IX biosynthetic process"/>
    <property type="evidence" value="ECO:0007669"/>
    <property type="project" value="UniProtKB-UniPathway"/>
</dbReference>
<evidence type="ECO:0000256" key="3">
    <source>
        <dbReference type="ARBA" id="ARBA00004804"/>
    </source>
</evidence>
<comment type="pathway">
    <text evidence="3 11">Porphyrin-containing compound metabolism; protoporphyrin-IX biosynthesis; coproporphyrinogen-III from 5-aminolevulinate: step 4/4.</text>
</comment>
<dbReference type="FunFam" id="3.20.20.210:FF:000006">
    <property type="entry name" value="Uroporphyrinogen decarboxylase"/>
    <property type="match status" value="1"/>
</dbReference>
<comment type="subcellular location">
    <subcellularLocation>
        <location evidence="2">Plastid</location>
        <location evidence="2">Chloroplast</location>
    </subcellularLocation>
</comment>
<organism evidence="16">
    <name type="scientific">Pseudo-nitzschia australis</name>
    <dbReference type="NCBI Taxonomy" id="44445"/>
    <lineage>
        <taxon>Eukaryota</taxon>
        <taxon>Sar</taxon>
        <taxon>Stramenopiles</taxon>
        <taxon>Ochrophyta</taxon>
        <taxon>Bacillariophyta</taxon>
        <taxon>Bacillariophyceae</taxon>
        <taxon>Bacillariophycidae</taxon>
        <taxon>Bacillariales</taxon>
        <taxon>Bacillariaceae</taxon>
        <taxon>Pseudo-nitzschia</taxon>
    </lineage>
</organism>
<gene>
    <name evidence="16" type="ORF">PAUS00366_LOCUS4383</name>
</gene>
<evidence type="ECO:0000256" key="6">
    <source>
        <dbReference type="ARBA" id="ARBA00012288"/>
    </source>
</evidence>
<evidence type="ECO:0000256" key="11">
    <source>
        <dbReference type="RuleBase" id="RU000554"/>
    </source>
</evidence>
<evidence type="ECO:0000256" key="1">
    <source>
        <dbReference type="ARBA" id="ARBA00002448"/>
    </source>
</evidence>
<reference evidence="16" key="1">
    <citation type="submission" date="2021-01" db="EMBL/GenBank/DDBJ databases">
        <authorList>
            <person name="Corre E."/>
            <person name="Pelletier E."/>
            <person name="Niang G."/>
            <person name="Scheremetjew M."/>
            <person name="Finn R."/>
            <person name="Kale V."/>
            <person name="Holt S."/>
            <person name="Cochrane G."/>
            <person name="Meng A."/>
            <person name="Brown T."/>
            <person name="Cohen L."/>
        </authorList>
    </citation>
    <scope>NUCLEOTIDE SEQUENCE</scope>
    <source>
        <strain evidence="16">10249 10 AB</strain>
    </source>
</reference>
<comment type="similarity">
    <text evidence="4 12">Belongs to the uroporphyrinogen decarboxylase family.</text>
</comment>
<dbReference type="EC" id="4.1.1.37" evidence="6 11"/>
<dbReference type="Pfam" id="PF01208">
    <property type="entry name" value="URO-D"/>
    <property type="match status" value="1"/>
</dbReference>
<accession>A0A7S4EGV1</accession>
<comment type="function">
    <text evidence="1">Catalyzes the decarboxylation of four acetate groups of uroporphyrinogen-III to yield coproporphyrinogen-III.</text>
</comment>
<keyword evidence="9 11" id="KW-0627">Porphyrin biosynthesis</keyword>
<proteinExistence type="inferred from homology"/>
<feature type="chain" id="PRO_5030717404" description="Uroporphyrinogen decarboxylase" evidence="13">
    <location>
        <begin position="22"/>
        <end position="398"/>
    </location>
</feature>
<dbReference type="SUPFAM" id="SSF51726">
    <property type="entry name" value="UROD/MetE-like"/>
    <property type="match status" value="1"/>
</dbReference>
<evidence type="ECO:0000256" key="8">
    <source>
        <dbReference type="ARBA" id="ARBA00023239"/>
    </source>
</evidence>
<keyword evidence="13" id="KW-0732">Signal</keyword>
<dbReference type="PROSITE" id="PS00906">
    <property type="entry name" value="UROD_1"/>
    <property type="match status" value="1"/>
</dbReference>
<evidence type="ECO:0000256" key="2">
    <source>
        <dbReference type="ARBA" id="ARBA00004229"/>
    </source>
</evidence>
<dbReference type="InterPro" id="IPR000257">
    <property type="entry name" value="Uroporphyrinogen_deCOase"/>
</dbReference>
<sequence length="398" mass="44399">MLFKTTLSLLVLLVLASHTTASSSSTGNEPLLLRAARGESVERTPVWMMRQAGRHMQAYRDLLKEYPTFRQRSETPEVSRDVSLQPLERYGIDGVILFSDILTPLPAMGIDFDISEGGKIRIAPVRTREELNKRLHRVSRADFGGKCHFVGSVLSELRRRFARSSPDTTLLGFVGLPFTLASYLVEGKTGVSDGFPSVRELMKENPDILHDMLSLLADNIVNYACYQIDSGAQVVQVFDSWAGHICDEDYKVFCEPYQRRVVQGIKRQYADTPVIIYMAPGPYSTGGRRLKLLAGTGVDIVSVDHTVDIESGMEILADFRNVGLQGNLDPQILRDGPLDKIRSQTLAILEKTKGRKRCILNLGHGVLSDTPEAHAECFVDTVQTFQTLKDNENPNHTY</sequence>
<evidence type="ECO:0000259" key="15">
    <source>
        <dbReference type="PROSITE" id="PS00907"/>
    </source>
</evidence>
<dbReference type="AlphaFoldDB" id="A0A7S4EGV1"/>
<evidence type="ECO:0000256" key="10">
    <source>
        <dbReference type="ARBA" id="ARBA00048033"/>
    </source>
</evidence>
<keyword evidence="8 11" id="KW-0456">Lyase</keyword>
<evidence type="ECO:0000256" key="4">
    <source>
        <dbReference type="ARBA" id="ARBA00009935"/>
    </source>
</evidence>
<evidence type="ECO:0000313" key="16">
    <source>
        <dbReference type="EMBL" id="CAE0711631.1"/>
    </source>
</evidence>
<dbReference type="PROSITE" id="PS00907">
    <property type="entry name" value="UROD_2"/>
    <property type="match status" value="1"/>
</dbReference>
<evidence type="ECO:0000259" key="14">
    <source>
        <dbReference type="PROSITE" id="PS00906"/>
    </source>
</evidence>
<dbReference type="InterPro" id="IPR006361">
    <property type="entry name" value="Uroporphyrinogen_deCO2ase_HemE"/>
</dbReference>
<dbReference type="PANTHER" id="PTHR21091:SF169">
    <property type="entry name" value="UROPORPHYRINOGEN DECARBOXYLASE"/>
    <property type="match status" value="1"/>
</dbReference>
<evidence type="ECO:0000256" key="7">
    <source>
        <dbReference type="ARBA" id="ARBA00022793"/>
    </source>
</evidence>
<name>A0A7S4EGV1_9STRA</name>
<keyword evidence="7 11" id="KW-0210">Decarboxylase</keyword>
<dbReference type="GO" id="GO:0004853">
    <property type="term" value="F:uroporphyrinogen decarboxylase activity"/>
    <property type="evidence" value="ECO:0007669"/>
    <property type="project" value="UniProtKB-EC"/>
</dbReference>
<feature type="signal peptide" evidence="13">
    <location>
        <begin position="1"/>
        <end position="21"/>
    </location>
</feature>
<dbReference type="UniPathway" id="UPA00251">
    <property type="reaction ID" value="UER00321"/>
</dbReference>
<dbReference type="InterPro" id="IPR038071">
    <property type="entry name" value="UROD/MetE-like_sf"/>
</dbReference>
<feature type="domain" description="Uroporphyrinogen decarboxylase (URO-D)" evidence="15">
    <location>
        <begin position="171"/>
        <end position="187"/>
    </location>
</feature>
<comment type="catalytic activity">
    <reaction evidence="10 11">
        <text>uroporphyrinogen III + 4 H(+) = coproporphyrinogen III + 4 CO2</text>
        <dbReference type="Rhea" id="RHEA:19865"/>
        <dbReference type="ChEBI" id="CHEBI:15378"/>
        <dbReference type="ChEBI" id="CHEBI:16526"/>
        <dbReference type="ChEBI" id="CHEBI:57308"/>
        <dbReference type="ChEBI" id="CHEBI:57309"/>
        <dbReference type="EC" id="4.1.1.37"/>
    </reaction>
</comment>
<feature type="domain" description="Uroporphyrinogen decarboxylase (URO-D)" evidence="14">
    <location>
        <begin position="45"/>
        <end position="54"/>
    </location>
</feature>
<evidence type="ECO:0000256" key="12">
    <source>
        <dbReference type="RuleBase" id="RU004169"/>
    </source>
</evidence>
<dbReference type="EMBL" id="HBIX01005505">
    <property type="protein sequence ID" value="CAE0711631.1"/>
    <property type="molecule type" value="Transcribed_RNA"/>
</dbReference>
<dbReference type="NCBIfam" id="TIGR01464">
    <property type="entry name" value="hemE"/>
    <property type="match status" value="1"/>
</dbReference>
<dbReference type="GO" id="GO:0009507">
    <property type="term" value="C:chloroplast"/>
    <property type="evidence" value="ECO:0007669"/>
    <property type="project" value="UniProtKB-SubCell"/>
</dbReference>
<protein>
    <recommendedName>
        <fullName evidence="6 11">Uroporphyrinogen decarboxylase</fullName>
        <ecNumber evidence="6 11">4.1.1.37</ecNumber>
    </recommendedName>
</protein>
<comment type="subunit">
    <text evidence="5">Homodimer.</text>
</comment>
<evidence type="ECO:0000256" key="9">
    <source>
        <dbReference type="ARBA" id="ARBA00023244"/>
    </source>
</evidence>
<evidence type="ECO:0000256" key="5">
    <source>
        <dbReference type="ARBA" id="ARBA00011738"/>
    </source>
</evidence>
<dbReference type="PANTHER" id="PTHR21091">
    <property type="entry name" value="METHYLTETRAHYDROFOLATE:HOMOCYSTEINE METHYLTRANSFERASE RELATED"/>
    <property type="match status" value="1"/>
</dbReference>
<dbReference type="Gene3D" id="3.20.20.210">
    <property type="match status" value="1"/>
</dbReference>
<evidence type="ECO:0000256" key="13">
    <source>
        <dbReference type="SAM" id="SignalP"/>
    </source>
</evidence>